<evidence type="ECO:0000313" key="2">
    <source>
        <dbReference type="EMBL" id="KOS40761.1"/>
    </source>
</evidence>
<protein>
    <submittedName>
        <fullName evidence="2">Uncharacterized protein</fullName>
    </submittedName>
</protein>
<name>A0A0M8P4X1_9EURO</name>
<dbReference type="AlphaFoldDB" id="A0A0M8P4X1"/>
<gene>
    <name evidence="2" type="ORF">ACN38_g8361</name>
</gene>
<accession>A0A0M8P4X1</accession>
<organism evidence="2 3">
    <name type="scientific">Penicillium nordicum</name>
    <dbReference type="NCBI Taxonomy" id="229535"/>
    <lineage>
        <taxon>Eukaryota</taxon>
        <taxon>Fungi</taxon>
        <taxon>Dikarya</taxon>
        <taxon>Ascomycota</taxon>
        <taxon>Pezizomycotina</taxon>
        <taxon>Eurotiomycetes</taxon>
        <taxon>Eurotiomycetidae</taxon>
        <taxon>Eurotiales</taxon>
        <taxon>Aspergillaceae</taxon>
        <taxon>Penicillium</taxon>
    </lineage>
</organism>
<sequence length="83" mass="9307">MKSHRQLGTGEMSKRQPRPRNQTIIYSSCVFATDYKKGGLLLSKSTKKNKVTSLTQHVIFHVIVTLREATRLLAQVTGTVSYA</sequence>
<dbReference type="Proteomes" id="UP000037696">
    <property type="component" value="Unassembled WGS sequence"/>
</dbReference>
<comment type="caution">
    <text evidence="2">The sequence shown here is derived from an EMBL/GenBank/DDBJ whole genome shotgun (WGS) entry which is preliminary data.</text>
</comment>
<keyword evidence="3" id="KW-1185">Reference proteome</keyword>
<proteinExistence type="predicted"/>
<evidence type="ECO:0000313" key="3">
    <source>
        <dbReference type="Proteomes" id="UP000037696"/>
    </source>
</evidence>
<reference evidence="2 3" key="1">
    <citation type="submission" date="2015-08" db="EMBL/GenBank/DDBJ databases">
        <title>Genome sequencing of Penicillium nordicum.</title>
        <authorList>
            <person name="Nguyen H.D."/>
            <person name="Seifert K.A."/>
        </authorList>
    </citation>
    <scope>NUCLEOTIDE SEQUENCE [LARGE SCALE GENOMIC DNA]</scope>
    <source>
        <strain evidence="2 3">DAOMC 185683</strain>
    </source>
</reference>
<dbReference type="EMBL" id="LHQQ01000152">
    <property type="protein sequence ID" value="KOS40761.1"/>
    <property type="molecule type" value="Genomic_DNA"/>
</dbReference>
<feature type="region of interest" description="Disordered" evidence="1">
    <location>
        <begin position="1"/>
        <end position="20"/>
    </location>
</feature>
<evidence type="ECO:0000256" key="1">
    <source>
        <dbReference type="SAM" id="MobiDB-lite"/>
    </source>
</evidence>